<evidence type="ECO:0000313" key="2">
    <source>
        <dbReference type="Proteomes" id="UP001602119"/>
    </source>
</evidence>
<dbReference type="EMBL" id="JBIAXI010000024">
    <property type="protein sequence ID" value="MFF4777571.1"/>
    <property type="molecule type" value="Genomic_DNA"/>
</dbReference>
<proteinExistence type="predicted"/>
<reference evidence="1 2" key="1">
    <citation type="submission" date="2024-10" db="EMBL/GenBank/DDBJ databases">
        <title>The Natural Products Discovery Center: Release of the First 8490 Sequenced Strains for Exploring Actinobacteria Biosynthetic Diversity.</title>
        <authorList>
            <person name="Kalkreuter E."/>
            <person name="Kautsar S.A."/>
            <person name="Yang D."/>
            <person name="Bader C.D."/>
            <person name="Teijaro C.N."/>
            <person name="Fluegel L."/>
            <person name="Davis C.M."/>
            <person name="Simpson J.R."/>
            <person name="Lauterbach L."/>
            <person name="Steele A.D."/>
            <person name="Gui C."/>
            <person name="Meng S."/>
            <person name="Li G."/>
            <person name="Viehrig K."/>
            <person name="Ye F."/>
            <person name="Su P."/>
            <person name="Kiefer A.F."/>
            <person name="Nichols A."/>
            <person name="Cepeda A.J."/>
            <person name="Yan W."/>
            <person name="Fan B."/>
            <person name="Jiang Y."/>
            <person name="Adhikari A."/>
            <person name="Zheng C.-J."/>
            <person name="Schuster L."/>
            <person name="Cowan T.M."/>
            <person name="Smanski M.J."/>
            <person name="Chevrette M.G."/>
            <person name="De Carvalho L.P.S."/>
            <person name="Shen B."/>
        </authorList>
    </citation>
    <scope>NUCLEOTIDE SEQUENCE [LARGE SCALE GENOMIC DNA]</scope>
    <source>
        <strain evidence="1 2">NPDC001281</strain>
    </source>
</reference>
<name>A0ABW6VDZ3_MICFU</name>
<dbReference type="Proteomes" id="UP001602119">
    <property type="component" value="Unassembled WGS sequence"/>
</dbReference>
<sequence length="174" mass="19315">MTITEHASTLPADAKWADLEAGDEIRLQYANDRTRVWHFIEVVGIYHAVAGYHRIHILDELGTLDTLAVRLDHLVANIGRAKTATITRYVTTDEHGREVPTQELTTQEPITASVKVKHAAAIVAKVCPYSGSPGADYRFGPTSQDVAIVANVYGVGSQEYGWTLARWFRQGRDR</sequence>
<evidence type="ECO:0000313" key="1">
    <source>
        <dbReference type="EMBL" id="MFF4777571.1"/>
    </source>
</evidence>
<organism evidence="1 2">
    <name type="scientific">Microtetraspora fusca</name>
    <dbReference type="NCBI Taxonomy" id="1997"/>
    <lineage>
        <taxon>Bacteria</taxon>
        <taxon>Bacillati</taxon>
        <taxon>Actinomycetota</taxon>
        <taxon>Actinomycetes</taxon>
        <taxon>Streptosporangiales</taxon>
        <taxon>Streptosporangiaceae</taxon>
        <taxon>Microtetraspora</taxon>
    </lineage>
</organism>
<gene>
    <name evidence="1" type="ORF">ACFY05_32410</name>
</gene>
<dbReference type="RefSeq" id="WP_387346053.1">
    <property type="nucleotide sequence ID" value="NZ_JBIAXI010000024.1"/>
</dbReference>
<keyword evidence="2" id="KW-1185">Reference proteome</keyword>
<accession>A0ABW6VDZ3</accession>
<comment type="caution">
    <text evidence="1">The sequence shown here is derived from an EMBL/GenBank/DDBJ whole genome shotgun (WGS) entry which is preliminary data.</text>
</comment>
<protein>
    <submittedName>
        <fullName evidence="1">Uncharacterized protein</fullName>
    </submittedName>
</protein>